<gene>
    <name evidence="1" type="ordered locus">MAE_59600</name>
</gene>
<dbReference type="AlphaFoldDB" id="B0JJ74"/>
<dbReference type="KEGG" id="mar:MAE_59600"/>
<organism evidence="1 2">
    <name type="scientific">Microcystis aeruginosa (strain NIES-843 / IAM M-2473)</name>
    <dbReference type="NCBI Taxonomy" id="449447"/>
    <lineage>
        <taxon>Bacteria</taxon>
        <taxon>Bacillati</taxon>
        <taxon>Cyanobacteriota</taxon>
        <taxon>Cyanophyceae</taxon>
        <taxon>Oscillatoriophycideae</taxon>
        <taxon>Chroococcales</taxon>
        <taxon>Microcystaceae</taxon>
        <taxon>Microcystis</taxon>
    </lineage>
</organism>
<accession>B0JJ74</accession>
<reference evidence="1 2" key="1">
    <citation type="journal article" date="2007" name="DNA Res.">
        <title>Complete genomic structure of the bloom-forming toxic cyanobacterium Microcystis aeruginosa NIES-843.</title>
        <authorList>
            <person name="Kaneko T."/>
            <person name="Nakajima N."/>
            <person name="Okamoto S."/>
            <person name="Suzuki I."/>
            <person name="Tanabe Y."/>
            <person name="Tamaoki M."/>
            <person name="Nakamura Y."/>
            <person name="Kasai F."/>
            <person name="Watanabe A."/>
            <person name="Kawashima K."/>
            <person name="Kishida Y."/>
            <person name="Ono A."/>
            <person name="Shimizu Y."/>
            <person name="Takahashi C."/>
            <person name="Minami C."/>
            <person name="Fujishiro T."/>
            <person name="Kohara M."/>
            <person name="Katoh M."/>
            <person name="Nakazaki N."/>
            <person name="Nakayama S."/>
            <person name="Yamada M."/>
            <person name="Tabata S."/>
            <person name="Watanabe M.M."/>
        </authorList>
    </citation>
    <scope>NUCLEOTIDE SEQUENCE [LARGE SCALE GENOMIC DNA]</scope>
    <source>
        <strain evidence="2">NIES-843 / IAM M-247</strain>
    </source>
</reference>
<dbReference type="Proteomes" id="UP000001510">
    <property type="component" value="Chromosome"/>
</dbReference>
<name>B0JJ74_MICAN</name>
<dbReference type="PaxDb" id="449447-MAE_59600"/>
<keyword evidence="2" id="KW-1185">Reference proteome</keyword>
<proteinExistence type="predicted"/>
<evidence type="ECO:0000313" key="1">
    <source>
        <dbReference type="EMBL" id="BAG05782.1"/>
    </source>
</evidence>
<protein>
    <submittedName>
        <fullName evidence="1">Uncharacterized protein</fullName>
    </submittedName>
</protein>
<sequence length="104" mass="11920">MTSCFAGRDKPDLIASHRIDNHQNSTKHINTDCDKPFFIKPFVWNRNCQIVGENGYCISKVNTMLAKIGCCLSSIPLVSHLNYSMHTCTYYQELIRVDRSRCFG</sequence>
<dbReference type="EMBL" id="AP009552">
    <property type="protein sequence ID" value="BAG05782.1"/>
    <property type="molecule type" value="Genomic_DNA"/>
</dbReference>
<evidence type="ECO:0000313" key="2">
    <source>
        <dbReference type="Proteomes" id="UP000001510"/>
    </source>
</evidence>
<dbReference type="STRING" id="449447.MAE_59600"/>
<dbReference type="EnsemblBacteria" id="BAG05782">
    <property type="protein sequence ID" value="BAG05782"/>
    <property type="gene ID" value="MAE_59600"/>
</dbReference>
<dbReference type="HOGENOM" id="CLU_2246925_0_0_3"/>